<keyword evidence="3" id="KW-1185">Reference proteome</keyword>
<accession>A0A9J5Z4C9</accession>
<feature type="compositionally biased region" description="Basic residues" evidence="1">
    <location>
        <begin position="63"/>
        <end position="74"/>
    </location>
</feature>
<dbReference type="EMBL" id="JACXVP010000005">
    <property type="protein sequence ID" value="KAG5607069.1"/>
    <property type="molecule type" value="Genomic_DNA"/>
</dbReference>
<dbReference type="OrthoDB" id="1318747at2759"/>
<dbReference type="Proteomes" id="UP000824120">
    <property type="component" value="Chromosome 5"/>
</dbReference>
<name>A0A9J5Z4C9_SOLCO</name>
<evidence type="ECO:0000313" key="2">
    <source>
        <dbReference type="EMBL" id="KAG5607069.1"/>
    </source>
</evidence>
<sequence>MGSAIAANVIQTIRARKRRREGYLPEKHTLTPLHVGSSDTESDNADVYVAKRRKEAEVDRVKSKGVQKSTKKSLVKKESKRATEQSKPIKVTGPRIQNFLQSWDHLFEPPIPYLFEPEVRKFYYKMELLDDGGIRTTINNVKIHLDEETLGLFWVCL</sequence>
<organism evidence="2 3">
    <name type="scientific">Solanum commersonii</name>
    <name type="common">Commerson's wild potato</name>
    <name type="synonym">Commerson's nightshade</name>
    <dbReference type="NCBI Taxonomy" id="4109"/>
    <lineage>
        <taxon>Eukaryota</taxon>
        <taxon>Viridiplantae</taxon>
        <taxon>Streptophyta</taxon>
        <taxon>Embryophyta</taxon>
        <taxon>Tracheophyta</taxon>
        <taxon>Spermatophyta</taxon>
        <taxon>Magnoliopsida</taxon>
        <taxon>eudicotyledons</taxon>
        <taxon>Gunneridae</taxon>
        <taxon>Pentapetalae</taxon>
        <taxon>asterids</taxon>
        <taxon>lamiids</taxon>
        <taxon>Solanales</taxon>
        <taxon>Solanaceae</taxon>
        <taxon>Solanoideae</taxon>
        <taxon>Solaneae</taxon>
        <taxon>Solanum</taxon>
    </lineage>
</organism>
<reference evidence="2 3" key="1">
    <citation type="submission" date="2020-09" db="EMBL/GenBank/DDBJ databases">
        <title>De no assembly of potato wild relative species, Solanum commersonii.</title>
        <authorList>
            <person name="Cho K."/>
        </authorList>
    </citation>
    <scope>NUCLEOTIDE SEQUENCE [LARGE SCALE GENOMIC DNA]</scope>
    <source>
        <strain evidence="2">LZ3.2</strain>
        <tissue evidence="2">Leaf</tissue>
    </source>
</reference>
<evidence type="ECO:0000256" key="1">
    <source>
        <dbReference type="SAM" id="MobiDB-lite"/>
    </source>
</evidence>
<evidence type="ECO:0000313" key="3">
    <source>
        <dbReference type="Proteomes" id="UP000824120"/>
    </source>
</evidence>
<feature type="region of interest" description="Disordered" evidence="1">
    <location>
        <begin position="59"/>
        <end position="88"/>
    </location>
</feature>
<dbReference type="AlphaFoldDB" id="A0A9J5Z4C9"/>
<proteinExistence type="predicted"/>
<comment type="caution">
    <text evidence="2">The sequence shown here is derived from an EMBL/GenBank/DDBJ whole genome shotgun (WGS) entry which is preliminary data.</text>
</comment>
<protein>
    <submittedName>
        <fullName evidence="2">Uncharacterized protein</fullName>
    </submittedName>
</protein>
<feature type="compositionally biased region" description="Basic and acidic residues" evidence="1">
    <location>
        <begin position="75"/>
        <end position="84"/>
    </location>
</feature>
<gene>
    <name evidence="2" type="ORF">H5410_028561</name>
</gene>